<gene>
    <name evidence="1" type="ORF">OW763_05505</name>
</gene>
<name>A0ABT4CXW1_9CLOT</name>
<protein>
    <submittedName>
        <fullName evidence="1">Uncharacterized protein</fullName>
    </submittedName>
</protein>
<accession>A0ABT4CXW1</accession>
<dbReference type="Proteomes" id="UP001078443">
    <property type="component" value="Unassembled WGS sequence"/>
</dbReference>
<evidence type="ECO:0000313" key="2">
    <source>
        <dbReference type="Proteomes" id="UP001078443"/>
    </source>
</evidence>
<dbReference type="EMBL" id="JAPQER010000002">
    <property type="protein sequence ID" value="MCY6483804.1"/>
    <property type="molecule type" value="Genomic_DNA"/>
</dbReference>
<dbReference type="RefSeq" id="WP_268040080.1">
    <property type="nucleotide sequence ID" value="NZ_JAPQER010000002.1"/>
</dbReference>
<organism evidence="1 2">
    <name type="scientific">Clostridium aestuarii</name>
    <dbReference type="NCBI Taxonomy" id="338193"/>
    <lineage>
        <taxon>Bacteria</taxon>
        <taxon>Bacillati</taxon>
        <taxon>Bacillota</taxon>
        <taxon>Clostridia</taxon>
        <taxon>Eubacteriales</taxon>
        <taxon>Clostridiaceae</taxon>
        <taxon>Clostridium</taxon>
    </lineage>
</organism>
<keyword evidence="2" id="KW-1185">Reference proteome</keyword>
<comment type="caution">
    <text evidence="1">The sequence shown here is derived from an EMBL/GenBank/DDBJ whole genome shotgun (WGS) entry which is preliminary data.</text>
</comment>
<proteinExistence type="predicted"/>
<reference evidence="1" key="1">
    <citation type="submission" date="2022-12" db="EMBL/GenBank/DDBJ databases">
        <authorList>
            <person name="Wang J."/>
        </authorList>
    </citation>
    <scope>NUCLEOTIDE SEQUENCE</scope>
    <source>
        <strain evidence="1">HY-45-18</strain>
    </source>
</reference>
<sequence>MSLQFFIDNKLQIKNKYEIQADKFAAELLIENTLDKAEYAGLNIEQISSKLCVSVKLLKYKFNLED</sequence>
<evidence type="ECO:0000313" key="1">
    <source>
        <dbReference type="EMBL" id="MCY6483804.1"/>
    </source>
</evidence>